<keyword evidence="1" id="KW-1133">Transmembrane helix</keyword>
<feature type="transmembrane region" description="Helical" evidence="1">
    <location>
        <begin position="6"/>
        <end position="32"/>
    </location>
</feature>
<protein>
    <submittedName>
        <fullName evidence="2">Uncharacterized protein</fullName>
    </submittedName>
</protein>
<evidence type="ECO:0000256" key="1">
    <source>
        <dbReference type="SAM" id="Phobius"/>
    </source>
</evidence>
<accession>A0ABP4IHT2</accession>
<dbReference type="EMBL" id="BAAAJK010000007">
    <property type="protein sequence ID" value="GAA1386943.1"/>
    <property type="molecule type" value="Genomic_DNA"/>
</dbReference>
<dbReference type="Proteomes" id="UP001501414">
    <property type="component" value="Unassembled WGS sequence"/>
</dbReference>
<keyword evidence="1" id="KW-0472">Membrane</keyword>
<comment type="caution">
    <text evidence="2">The sequence shown here is derived from an EMBL/GenBank/DDBJ whole genome shotgun (WGS) entry which is preliminary data.</text>
</comment>
<organism evidence="2 3">
    <name type="scientific">Pseudonocardia kongjuensis</name>
    <dbReference type="NCBI Taxonomy" id="102227"/>
    <lineage>
        <taxon>Bacteria</taxon>
        <taxon>Bacillati</taxon>
        <taxon>Actinomycetota</taxon>
        <taxon>Actinomycetes</taxon>
        <taxon>Pseudonocardiales</taxon>
        <taxon>Pseudonocardiaceae</taxon>
        <taxon>Pseudonocardia</taxon>
    </lineage>
</organism>
<name>A0ABP4IHT2_9PSEU</name>
<sequence length="39" mass="4177">MDMIEVLMNAVAVTGGVVLFLMLLSMAALPLLEGWGEQL</sequence>
<evidence type="ECO:0000313" key="2">
    <source>
        <dbReference type="EMBL" id="GAA1386943.1"/>
    </source>
</evidence>
<evidence type="ECO:0000313" key="3">
    <source>
        <dbReference type="Proteomes" id="UP001501414"/>
    </source>
</evidence>
<proteinExistence type="predicted"/>
<gene>
    <name evidence="2" type="ORF">GCM10009613_21730</name>
</gene>
<keyword evidence="1" id="KW-0812">Transmembrane</keyword>
<keyword evidence="3" id="KW-1185">Reference proteome</keyword>
<reference evidence="3" key="1">
    <citation type="journal article" date="2019" name="Int. J. Syst. Evol. Microbiol.">
        <title>The Global Catalogue of Microorganisms (GCM) 10K type strain sequencing project: providing services to taxonomists for standard genome sequencing and annotation.</title>
        <authorList>
            <consortium name="The Broad Institute Genomics Platform"/>
            <consortium name="The Broad Institute Genome Sequencing Center for Infectious Disease"/>
            <person name="Wu L."/>
            <person name="Ma J."/>
        </authorList>
    </citation>
    <scope>NUCLEOTIDE SEQUENCE [LARGE SCALE GENOMIC DNA]</scope>
    <source>
        <strain evidence="3">JCM 11896</strain>
    </source>
</reference>